<feature type="domain" description="Response regulatory" evidence="14">
    <location>
        <begin position="37"/>
        <end position="152"/>
    </location>
</feature>
<comment type="caution">
    <text evidence="16">The sequence shown here is derived from an EMBL/GenBank/DDBJ whole genome shotgun (WGS) entry which is preliminary data.</text>
</comment>
<dbReference type="FunFam" id="1.10.10.60:FF:000007">
    <property type="entry name" value="Two-component response regulator"/>
    <property type="match status" value="1"/>
</dbReference>
<evidence type="ECO:0000256" key="1">
    <source>
        <dbReference type="ARBA" id="ARBA00004123"/>
    </source>
</evidence>
<evidence type="ECO:0000256" key="11">
    <source>
        <dbReference type="PIRNR" id="PIRNR036392"/>
    </source>
</evidence>
<sequence>MMNPSHGRGLGSGGGSSSGRNQGGGETVVEMFPSGLRVLVVDDDPTCLMILERMLRTCLYEVTKCNRAEIALSLLRKNKHGFDIVISDVHMPDMDGFKLLEHVGLEMDLPVIMMSADDSKSVVLKGVTHGAVDYLIKPVRMEALKNIWQHVVRKRRTEWNVPEHSGSIEDTGERQQQQHRGVSGAAVSGGEDGADDNSSSVNEGNNWRSSSRKRKDEEGEDQGDDKEEDASNLKKPRVVWSVELHQQFVAAVNQLGVEKAVPKKILELMNVPGLTRENVASHLQKYRIYLRRLGGVSQHQGNLNNSFMTGQDASFGPLSTLNGFDLQALAVTGQLPAQSLAQLQAAGLGRPAMVSKSGLPVSSIVDERSIFSFDNPKTRYGDGLGHHGQQHQPQQQMNLLHGIPTGMEPRQLAGLQQQIPMGNRMSIQQQIAAVRAGHSTQNSGMLMPLAGQQPLPRGPPPMIPSSQASIRQPMLSNRISERSGFSGRNSIPESSRVLPTSYTNLATQHSSSSMAYNNFQQELPVNSFPLPSAPGLSVPVPVRKVPSYQEEVNSSEAGFSNPSYEMLTNRQNDWDLRSIGIAFDAHQDAESVAFSNSEAYSSSSMSRNNTAIAATEHGRNQQQPPLLHHQVYADGGNSSVRVKSERVSADSAAMAFHGQYSNQEDLMSALLKQEGIAPVDTEFDFDAYSIDNIPV</sequence>
<dbReference type="Pfam" id="PF00072">
    <property type="entry name" value="Response_reg"/>
    <property type="match status" value="1"/>
</dbReference>
<keyword evidence="6 11" id="KW-0805">Transcription regulation</keyword>
<evidence type="ECO:0000256" key="2">
    <source>
        <dbReference type="ARBA" id="ARBA00006015"/>
    </source>
</evidence>
<proteinExistence type="inferred from homology"/>
<dbReference type="GO" id="GO:0000160">
    <property type="term" value="P:phosphorelay signal transduction system"/>
    <property type="evidence" value="ECO:0007669"/>
    <property type="project" value="UniProtKB-KW"/>
</dbReference>
<keyword evidence="5 11" id="KW-0902">Two-component regulatory system</keyword>
<feature type="region of interest" description="Disordered" evidence="13">
    <location>
        <begin position="162"/>
        <end position="232"/>
    </location>
</feature>
<dbReference type="PROSITE" id="PS51294">
    <property type="entry name" value="HTH_MYB"/>
    <property type="match status" value="1"/>
</dbReference>
<feature type="compositionally biased region" description="Gly residues" evidence="13">
    <location>
        <begin position="8"/>
        <end position="26"/>
    </location>
</feature>
<evidence type="ECO:0000256" key="13">
    <source>
        <dbReference type="SAM" id="MobiDB-lite"/>
    </source>
</evidence>
<feature type="compositionally biased region" description="Polar residues" evidence="13">
    <location>
        <begin position="196"/>
        <end position="209"/>
    </location>
</feature>
<evidence type="ECO:0000256" key="10">
    <source>
        <dbReference type="ARBA" id="ARBA00023242"/>
    </source>
</evidence>
<evidence type="ECO:0000259" key="15">
    <source>
        <dbReference type="PROSITE" id="PS51294"/>
    </source>
</evidence>
<feature type="region of interest" description="Disordered" evidence="13">
    <location>
        <begin position="434"/>
        <end position="471"/>
    </location>
</feature>
<dbReference type="InterPro" id="IPR006447">
    <property type="entry name" value="Myb_dom_plants"/>
</dbReference>
<dbReference type="InterPro" id="IPR009057">
    <property type="entry name" value="Homeodomain-like_sf"/>
</dbReference>
<evidence type="ECO:0000256" key="5">
    <source>
        <dbReference type="ARBA" id="ARBA00023012"/>
    </source>
</evidence>
<evidence type="ECO:0000256" key="3">
    <source>
        <dbReference type="ARBA" id="ARBA00022553"/>
    </source>
</evidence>
<evidence type="ECO:0000313" key="17">
    <source>
        <dbReference type="Proteomes" id="UP000489600"/>
    </source>
</evidence>
<organism evidence="16 17">
    <name type="scientific">Arabis nemorensis</name>
    <dbReference type="NCBI Taxonomy" id="586526"/>
    <lineage>
        <taxon>Eukaryota</taxon>
        <taxon>Viridiplantae</taxon>
        <taxon>Streptophyta</taxon>
        <taxon>Embryophyta</taxon>
        <taxon>Tracheophyta</taxon>
        <taxon>Spermatophyta</taxon>
        <taxon>Magnoliopsida</taxon>
        <taxon>eudicotyledons</taxon>
        <taxon>Gunneridae</taxon>
        <taxon>Pentapetalae</taxon>
        <taxon>rosids</taxon>
        <taxon>malvids</taxon>
        <taxon>Brassicales</taxon>
        <taxon>Brassicaceae</taxon>
        <taxon>Arabideae</taxon>
        <taxon>Arabis</taxon>
    </lineage>
</organism>
<comment type="similarity">
    <text evidence="2">Belongs to the ARR family. Type-B subfamily.</text>
</comment>
<keyword evidence="3 12" id="KW-0597">Phosphoprotein</keyword>
<dbReference type="InterPro" id="IPR001789">
    <property type="entry name" value="Sig_transdc_resp-reg_receiver"/>
</dbReference>
<dbReference type="Gene3D" id="3.40.50.2300">
    <property type="match status" value="1"/>
</dbReference>
<comment type="subcellular location">
    <subcellularLocation>
        <location evidence="1 11">Nucleus</location>
    </subcellularLocation>
</comment>
<dbReference type="SUPFAM" id="SSF52172">
    <property type="entry name" value="CheY-like"/>
    <property type="match status" value="1"/>
</dbReference>
<keyword evidence="8 11" id="KW-0010">Activator</keyword>
<feature type="region of interest" description="Disordered" evidence="13">
    <location>
        <begin position="1"/>
        <end position="26"/>
    </location>
</feature>
<protein>
    <recommendedName>
        <fullName evidence="11">Two-component response regulator</fullName>
    </recommendedName>
</protein>
<keyword evidence="9 11" id="KW-0804">Transcription</keyword>
<dbReference type="GO" id="GO:0003677">
    <property type="term" value="F:DNA binding"/>
    <property type="evidence" value="ECO:0007669"/>
    <property type="project" value="UniProtKB-KW"/>
</dbReference>
<dbReference type="Proteomes" id="UP000489600">
    <property type="component" value="Unassembled WGS sequence"/>
</dbReference>
<dbReference type="InterPro" id="IPR045279">
    <property type="entry name" value="ARR-like"/>
</dbReference>
<evidence type="ECO:0000259" key="14">
    <source>
        <dbReference type="PROSITE" id="PS50110"/>
    </source>
</evidence>
<dbReference type="InterPro" id="IPR017930">
    <property type="entry name" value="Myb_dom"/>
</dbReference>
<evidence type="ECO:0000256" key="12">
    <source>
        <dbReference type="PROSITE-ProRule" id="PRU00169"/>
    </source>
</evidence>
<dbReference type="InterPro" id="IPR011006">
    <property type="entry name" value="CheY-like_superfamily"/>
</dbReference>
<evidence type="ECO:0000256" key="4">
    <source>
        <dbReference type="ARBA" id="ARBA00022864"/>
    </source>
</evidence>
<evidence type="ECO:0000256" key="8">
    <source>
        <dbReference type="ARBA" id="ARBA00023159"/>
    </source>
</evidence>
<dbReference type="GO" id="GO:0009736">
    <property type="term" value="P:cytokinin-activated signaling pathway"/>
    <property type="evidence" value="ECO:0007669"/>
    <property type="project" value="UniProtKB-KW"/>
</dbReference>
<dbReference type="FunFam" id="3.40.50.2300:FF:000408">
    <property type="entry name" value="Two-component response regulator"/>
    <property type="match status" value="1"/>
</dbReference>
<dbReference type="AlphaFoldDB" id="A0A565B9A5"/>
<feature type="modified residue" description="4-aspartylphosphate" evidence="12">
    <location>
        <position position="88"/>
    </location>
</feature>
<dbReference type="CDD" id="cd17584">
    <property type="entry name" value="REC_typeB_ARR-like"/>
    <property type="match status" value="1"/>
</dbReference>
<keyword evidence="10 11" id="KW-0539">Nucleus</keyword>
<comment type="function">
    <text evidence="11">Transcriptional activator that binds specific DNA sequence.</text>
</comment>
<dbReference type="PANTHER" id="PTHR43874">
    <property type="entry name" value="TWO-COMPONENT RESPONSE REGULATOR"/>
    <property type="match status" value="1"/>
</dbReference>
<evidence type="ECO:0000256" key="7">
    <source>
        <dbReference type="ARBA" id="ARBA00023125"/>
    </source>
</evidence>
<dbReference type="InterPro" id="IPR001005">
    <property type="entry name" value="SANT/Myb"/>
</dbReference>
<dbReference type="InterPro" id="IPR017053">
    <property type="entry name" value="Response_reg_B-typ_pln"/>
</dbReference>
<dbReference type="EMBL" id="CABITT030000003">
    <property type="protein sequence ID" value="VVA97921.1"/>
    <property type="molecule type" value="Genomic_DNA"/>
</dbReference>
<name>A0A565B9A5_9BRAS</name>
<keyword evidence="7 11" id="KW-0238">DNA-binding</keyword>
<feature type="compositionally biased region" description="Acidic residues" evidence="13">
    <location>
        <begin position="218"/>
        <end position="230"/>
    </location>
</feature>
<dbReference type="PROSITE" id="PS50110">
    <property type="entry name" value="RESPONSE_REGULATORY"/>
    <property type="match status" value="1"/>
</dbReference>
<keyword evidence="4" id="KW-0932">Cytokinin signaling pathway</keyword>
<dbReference type="GO" id="GO:0005634">
    <property type="term" value="C:nucleus"/>
    <property type="evidence" value="ECO:0007669"/>
    <property type="project" value="UniProtKB-SubCell"/>
</dbReference>
<keyword evidence="17" id="KW-1185">Reference proteome</keyword>
<gene>
    <name evidence="16" type="ORF">ANE_LOCUS8366</name>
</gene>
<dbReference type="PANTHER" id="PTHR43874:SF119">
    <property type="entry name" value="TWO-COMPONENT RESPONSE REGULATOR ARR1"/>
    <property type="match status" value="1"/>
</dbReference>
<dbReference type="Gene3D" id="1.10.10.60">
    <property type="entry name" value="Homeodomain-like"/>
    <property type="match status" value="1"/>
</dbReference>
<dbReference type="NCBIfam" id="TIGR01557">
    <property type="entry name" value="myb_SHAQKYF"/>
    <property type="match status" value="1"/>
</dbReference>
<dbReference type="Pfam" id="PF00249">
    <property type="entry name" value="Myb_DNA-binding"/>
    <property type="match status" value="1"/>
</dbReference>
<accession>A0A565B9A5</accession>
<evidence type="ECO:0000256" key="9">
    <source>
        <dbReference type="ARBA" id="ARBA00023163"/>
    </source>
</evidence>
<dbReference type="GO" id="GO:0003700">
    <property type="term" value="F:DNA-binding transcription factor activity"/>
    <property type="evidence" value="ECO:0007669"/>
    <property type="project" value="UniProtKB-UniRule"/>
</dbReference>
<dbReference type="SUPFAM" id="SSF46689">
    <property type="entry name" value="Homeodomain-like"/>
    <property type="match status" value="1"/>
</dbReference>
<evidence type="ECO:0000256" key="6">
    <source>
        <dbReference type="ARBA" id="ARBA00023015"/>
    </source>
</evidence>
<reference evidence="16" key="1">
    <citation type="submission" date="2019-07" db="EMBL/GenBank/DDBJ databases">
        <authorList>
            <person name="Dittberner H."/>
        </authorList>
    </citation>
    <scope>NUCLEOTIDE SEQUENCE [LARGE SCALE GENOMIC DNA]</scope>
</reference>
<dbReference type="SMART" id="SM00448">
    <property type="entry name" value="REC"/>
    <property type="match status" value="1"/>
</dbReference>
<dbReference type="OrthoDB" id="60033at2759"/>
<feature type="domain" description="HTH myb-type" evidence="15">
    <location>
        <begin position="232"/>
        <end position="291"/>
    </location>
</feature>
<dbReference type="PIRSF" id="PIRSF036392">
    <property type="entry name" value="RR_ARR_type-B"/>
    <property type="match status" value="1"/>
</dbReference>
<evidence type="ECO:0000313" key="16">
    <source>
        <dbReference type="EMBL" id="VVA97921.1"/>
    </source>
</evidence>